<feature type="domain" description="HD" evidence="1">
    <location>
        <begin position="28"/>
        <end position="111"/>
    </location>
</feature>
<proteinExistence type="predicted"/>
<evidence type="ECO:0000259" key="1">
    <source>
        <dbReference type="Pfam" id="PF01966"/>
    </source>
</evidence>
<dbReference type="InterPro" id="IPR003607">
    <property type="entry name" value="HD/PDEase_dom"/>
</dbReference>
<dbReference type="Gene3D" id="1.10.3210.10">
    <property type="entry name" value="Hypothetical protein af1432"/>
    <property type="match status" value="1"/>
</dbReference>
<organism evidence="2 3">
    <name type="scientific">Lacrimispora xylanolytica</name>
    <dbReference type="NCBI Taxonomy" id="29375"/>
    <lineage>
        <taxon>Bacteria</taxon>
        <taxon>Bacillati</taxon>
        <taxon>Bacillota</taxon>
        <taxon>Clostridia</taxon>
        <taxon>Lachnospirales</taxon>
        <taxon>Lachnospiraceae</taxon>
        <taxon>Lacrimispora</taxon>
    </lineage>
</organism>
<dbReference type="Pfam" id="PF01966">
    <property type="entry name" value="HD"/>
    <property type="match status" value="1"/>
</dbReference>
<dbReference type="CDD" id="cd00077">
    <property type="entry name" value="HDc"/>
    <property type="match status" value="1"/>
</dbReference>
<dbReference type="RefSeq" id="WP_268115359.1">
    <property type="nucleotide sequence ID" value="NZ_CP113524.1"/>
</dbReference>
<dbReference type="Proteomes" id="UP001163115">
    <property type="component" value="Chromosome"/>
</dbReference>
<dbReference type="SUPFAM" id="SSF109604">
    <property type="entry name" value="HD-domain/PDEase-like"/>
    <property type="match status" value="1"/>
</dbReference>
<gene>
    <name evidence="2" type="ORF">OW255_01065</name>
</gene>
<name>A0ABY7AF40_9FIRM</name>
<evidence type="ECO:0000313" key="3">
    <source>
        <dbReference type="Proteomes" id="UP001163115"/>
    </source>
</evidence>
<dbReference type="InterPro" id="IPR006674">
    <property type="entry name" value="HD_domain"/>
</dbReference>
<reference evidence="2" key="1">
    <citation type="submission" date="2022-11" db="EMBL/GenBank/DDBJ databases">
        <title>Lacrimispora xylanolytica sy1, complete genome.</title>
        <authorList>
            <person name="Choi S."/>
        </authorList>
    </citation>
    <scope>NUCLEOTIDE SEQUENCE</scope>
    <source>
        <strain evidence="2">Sy1</strain>
    </source>
</reference>
<dbReference type="EMBL" id="CP113524">
    <property type="protein sequence ID" value="WAJ24147.1"/>
    <property type="molecule type" value="Genomic_DNA"/>
</dbReference>
<sequence>MNRIEKVREYVDEMLLKIPDPEYRRCGYMHLYGVSQACTLIAMKRKENAELAAIAGMLHDIYSYTTMDTRDHAHKGSVMAREILESFSAFEPQEMDLICNAIYHHSSKGKTHDSFSEVLIDGDVMQHCFYNPLFEVAEKEKARYEKLKAEFEL</sequence>
<accession>A0ABY7AF40</accession>
<protein>
    <submittedName>
        <fullName evidence="2">HD domain-containing protein</fullName>
    </submittedName>
</protein>
<keyword evidence="3" id="KW-1185">Reference proteome</keyword>
<evidence type="ECO:0000313" key="2">
    <source>
        <dbReference type="EMBL" id="WAJ24147.1"/>
    </source>
</evidence>